<evidence type="ECO:0000256" key="6">
    <source>
        <dbReference type="ARBA" id="ARBA00023125"/>
    </source>
</evidence>
<dbReference type="Gene3D" id="1.10.10.10">
    <property type="entry name" value="Winged helix-like DNA-binding domain superfamily/Winged helix DNA-binding domain"/>
    <property type="match status" value="1"/>
</dbReference>
<evidence type="ECO:0000256" key="1">
    <source>
        <dbReference type="ARBA" id="ARBA00003502"/>
    </source>
</evidence>
<dbReference type="InterPro" id="IPR005119">
    <property type="entry name" value="LysR_subst-bd"/>
</dbReference>
<evidence type="ECO:0000256" key="2">
    <source>
        <dbReference type="ARBA" id="ARBA00009437"/>
    </source>
</evidence>
<keyword evidence="5" id="KW-0805">Transcription regulation</keyword>
<evidence type="ECO:0000256" key="4">
    <source>
        <dbReference type="ARBA" id="ARBA00022491"/>
    </source>
</evidence>
<feature type="domain" description="HTH lysR-type" evidence="9">
    <location>
        <begin position="6"/>
        <end position="63"/>
    </location>
</feature>
<accession>A0A1X3GKI7</accession>
<dbReference type="PANTHER" id="PTHR30118:SF6">
    <property type="entry name" value="HTH-TYPE TRANSCRIPTIONAL REGULATOR LEUO"/>
    <property type="match status" value="1"/>
</dbReference>
<proteinExistence type="inferred from homology"/>
<dbReference type="PRINTS" id="PR00039">
    <property type="entry name" value="HTHLYSR"/>
</dbReference>
<dbReference type="AlphaFoldDB" id="A0A1X3GKI7"/>
<protein>
    <submittedName>
        <fullName evidence="10">LysR family transcriptional regulator</fullName>
    </submittedName>
</protein>
<organism evidence="10 11">
    <name type="scientific">Bradyrhizobium canariense</name>
    <dbReference type="NCBI Taxonomy" id="255045"/>
    <lineage>
        <taxon>Bacteria</taxon>
        <taxon>Pseudomonadati</taxon>
        <taxon>Pseudomonadota</taxon>
        <taxon>Alphaproteobacteria</taxon>
        <taxon>Hyphomicrobiales</taxon>
        <taxon>Nitrobacteraceae</taxon>
        <taxon>Bradyrhizobium</taxon>
    </lineage>
</organism>
<dbReference type="Pfam" id="PF00126">
    <property type="entry name" value="HTH_1"/>
    <property type="match status" value="1"/>
</dbReference>
<keyword evidence="7" id="KW-0010">Activator</keyword>
<evidence type="ECO:0000256" key="8">
    <source>
        <dbReference type="ARBA" id="ARBA00023163"/>
    </source>
</evidence>
<evidence type="ECO:0000259" key="9">
    <source>
        <dbReference type="PROSITE" id="PS50931"/>
    </source>
</evidence>
<keyword evidence="6" id="KW-0238">DNA-binding</keyword>
<comment type="similarity">
    <text evidence="2">Belongs to the LysR transcriptional regulatory family.</text>
</comment>
<comment type="caution">
    <text evidence="10">The sequence shown here is derived from an EMBL/GenBank/DDBJ whole genome shotgun (WGS) entry which is preliminary data.</text>
</comment>
<dbReference type="GO" id="GO:0003700">
    <property type="term" value="F:DNA-binding transcription factor activity"/>
    <property type="evidence" value="ECO:0007669"/>
    <property type="project" value="InterPro"/>
</dbReference>
<dbReference type="PROSITE" id="PS50931">
    <property type="entry name" value="HTH_LYSR"/>
    <property type="match status" value="1"/>
</dbReference>
<sequence>MRFKGLDLNLLVAFDALVMQGNLTTAARSINLSQPAMSAAVARLRTYFRDELFTMKGRKLVPTPRAEALAAPIREALAHIQHSIISPDGFDPSQSNRRFRIILSDFMTVVFLRGVVDRVAREAPTISFELLPPAEEPDELLRRGEVDFLMYPQMFMSSAYPKAALFDDTFVCVGCPMNKQLASRLTFENYISIGHVEAQFGRSLRPSFHEWLLLEHGFKIRTEVAVQGFGMIPPMLLGTNRIASMPSRLVSHFAQTMPLRVVEPPLRLLTFTEAVQWPAIHNTDPASMWLRNLFLQQASTMVSPSEISQCHGQS</sequence>
<name>A0A1X3GKI7_9BRAD</name>
<dbReference type="InterPro" id="IPR036388">
    <property type="entry name" value="WH-like_DNA-bd_sf"/>
</dbReference>
<dbReference type="InterPro" id="IPR000847">
    <property type="entry name" value="LysR_HTH_N"/>
</dbReference>
<evidence type="ECO:0000256" key="5">
    <source>
        <dbReference type="ARBA" id="ARBA00023015"/>
    </source>
</evidence>
<keyword evidence="3" id="KW-0536">Nodulation</keyword>
<dbReference type="EMBL" id="NAFI01000171">
    <property type="protein sequence ID" value="OSJ10853.1"/>
    <property type="molecule type" value="Genomic_DNA"/>
</dbReference>
<keyword evidence="4" id="KW-0678">Repressor</keyword>
<dbReference type="InterPro" id="IPR036390">
    <property type="entry name" value="WH_DNA-bd_sf"/>
</dbReference>
<dbReference type="Pfam" id="PF03466">
    <property type="entry name" value="LysR_substrate"/>
    <property type="match status" value="1"/>
</dbReference>
<reference evidence="10 11" key="1">
    <citation type="submission" date="2017-03" db="EMBL/GenBank/DDBJ databases">
        <title>Whole genome sequences of fourteen strains of Bradyrhizobium canariense and one strain of Bradyrhizobium japonicum isolated from Lupinus (Papilionoideae: Genisteae) species in Algeria.</title>
        <authorList>
            <person name="Crovadore J."/>
            <person name="Chekireb D."/>
            <person name="Brachmann A."/>
            <person name="Chablais R."/>
            <person name="Cochard B."/>
            <person name="Lefort F."/>
        </authorList>
    </citation>
    <scope>NUCLEOTIDE SEQUENCE [LARGE SCALE GENOMIC DNA]</scope>
    <source>
        <strain evidence="10 11">UBMA195</strain>
    </source>
</reference>
<evidence type="ECO:0000256" key="7">
    <source>
        <dbReference type="ARBA" id="ARBA00023159"/>
    </source>
</evidence>
<dbReference type="Gene3D" id="3.40.190.10">
    <property type="entry name" value="Periplasmic binding protein-like II"/>
    <property type="match status" value="2"/>
</dbReference>
<dbReference type="GO" id="GO:0003677">
    <property type="term" value="F:DNA binding"/>
    <property type="evidence" value="ECO:0007669"/>
    <property type="project" value="UniProtKB-KW"/>
</dbReference>
<dbReference type="PANTHER" id="PTHR30118">
    <property type="entry name" value="HTH-TYPE TRANSCRIPTIONAL REGULATOR LEUO-RELATED"/>
    <property type="match status" value="1"/>
</dbReference>
<keyword evidence="8" id="KW-0804">Transcription</keyword>
<gene>
    <name evidence="10" type="ORF">BSZ18_16200</name>
</gene>
<dbReference type="InterPro" id="IPR050389">
    <property type="entry name" value="LysR-type_TF"/>
</dbReference>
<dbReference type="Proteomes" id="UP000193553">
    <property type="component" value="Unassembled WGS sequence"/>
</dbReference>
<dbReference type="InterPro" id="IPR037416">
    <property type="entry name" value="NodD_PBP2"/>
</dbReference>
<dbReference type="SUPFAM" id="SSF53850">
    <property type="entry name" value="Periplasmic binding protein-like II"/>
    <property type="match status" value="1"/>
</dbReference>
<dbReference type="OrthoDB" id="8339333at2"/>
<dbReference type="RefSeq" id="WP_085359099.1">
    <property type="nucleotide sequence ID" value="NZ_NAFD01000174.1"/>
</dbReference>
<evidence type="ECO:0000256" key="3">
    <source>
        <dbReference type="ARBA" id="ARBA00022458"/>
    </source>
</evidence>
<evidence type="ECO:0000313" key="10">
    <source>
        <dbReference type="EMBL" id="OSJ10853.1"/>
    </source>
</evidence>
<dbReference type="CDD" id="cd08462">
    <property type="entry name" value="PBP2_NodD"/>
    <property type="match status" value="1"/>
</dbReference>
<comment type="function">
    <text evidence="1">NodD regulates the expression of the nodABCFE genes which encode other nodulation proteins. NodD is also a negative regulator of its own expression. Binds flavonoids as inducers.</text>
</comment>
<dbReference type="SUPFAM" id="SSF46785">
    <property type="entry name" value="Winged helix' DNA-binding domain"/>
    <property type="match status" value="1"/>
</dbReference>
<evidence type="ECO:0000313" key="11">
    <source>
        <dbReference type="Proteomes" id="UP000193553"/>
    </source>
</evidence>